<accession>A0A1W1HHD2</accession>
<protein>
    <submittedName>
        <fullName evidence="1">Uncharacterized protein</fullName>
    </submittedName>
</protein>
<keyword evidence="2" id="KW-1185">Reference proteome</keyword>
<evidence type="ECO:0000313" key="1">
    <source>
        <dbReference type="EMBL" id="SLM31850.1"/>
    </source>
</evidence>
<dbReference type="Proteomes" id="UP000191931">
    <property type="component" value="Unassembled WGS sequence"/>
</dbReference>
<dbReference type="EMBL" id="FWEV01000288">
    <property type="protein sequence ID" value="SLM31850.1"/>
    <property type="molecule type" value="Genomic_DNA"/>
</dbReference>
<reference evidence="1 2" key="1">
    <citation type="submission" date="2017-03" db="EMBL/GenBank/DDBJ databases">
        <authorList>
            <person name="Afonso C.L."/>
            <person name="Miller P.J."/>
            <person name="Scott M.A."/>
            <person name="Spackman E."/>
            <person name="Goraichik I."/>
            <person name="Dimitrov K.M."/>
            <person name="Suarez D.L."/>
            <person name="Swayne D.E."/>
        </authorList>
    </citation>
    <scope>NUCLEOTIDE SEQUENCE [LARGE SCALE GENOMIC DNA]</scope>
    <source>
        <strain evidence="1">PRJEB14757</strain>
    </source>
</reference>
<proteinExistence type="predicted"/>
<organism evidence="1 2">
    <name type="scientific">Desulfamplus magnetovallimortis</name>
    <dbReference type="NCBI Taxonomy" id="1246637"/>
    <lineage>
        <taxon>Bacteria</taxon>
        <taxon>Pseudomonadati</taxon>
        <taxon>Thermodesulfobacteriota</taxon>
        <taxon>Desulfobacteria</taxon>
        <taxon>Desulfobacterales</taxon>
        <taxon>Desulfobacteraceae</taxon>
        <taxon>Desulfamplus</taxon>
    </lineage>
</organism>
<name>A0A1W1HHD2_9BACT</name>
<dbReference type="AlphaFoldDB" id="A0A1W1HHD2"/>
<evidence type="ECO:0000313" key="2">
    <source>
        <dbReference type="Proteomes" id="UP000191931"/>
    </source>
</evidence>
<sequence>MSELCEKIEDKLKSINPGVLSRHIGNSIPIKILADIPRPLFL</sequence>
<gene>
    <name evidence="1" type="ORF">MTBBW1_460006</name>
</gene>